<reference evidence="1 2" key="1">
    <citation type="submission" date="2018-05" db="EMBL/GenBank/DDBJ databases">
        <title>Genetic diversity of glacier-inhabiting Cryobacterium bacteria in China and description of Cryobacterium mengkeensis sp. nov. and Arthrobacter glacialis sp. nov.</title>
        <authorList>
            <person name="Liu Q."/>
            <person name="Xin Y.-H."/>
        </authorList>
    </citation>
    <scope>NUCLEOTIDE SEQUENCE [LARGE SCALE GENOMIC DNA]</scope>
    <source>
        <strain evidence="1 2">LI2</strain>
    </source>
</reference>
<keyword evidence="2" id="KW-1185">Reference proteome</keyword>
<name>A0A2V5L2T5_9MICC</name>
<dbReference type="SUPFAM" id="SSF140453">
    <property type="entry name" value="EsxAB dimer-like"/>
    <property type="match status" value="1"/>
</dbReference>
<gene>
    <name evidence="1" type="ORF">CVV68_17750</name>
</gene>
<dbReference type="InterPro" id="IPR036689">
    <property type="entry name" value="ESAT-6-like_sf"/>
</dbReference>
<protein>
    <recommendedName>
        <fullName evidence="3">WXG100 family type VII secretion target</fullName>
    </recommendedName>
</protein>
<evidence type="ECO:0000313" key="2">
    <source>
        <dbReference type="Proteomes" id="UP000247832"/>
    </source>
</evidence>
<dbReference type="EMBL" id="QJVD01000023">
    <property type="protein sequence ID" value="PYI65565.1"/>
    <property type="molecule type" value="Genomic_DNA"/>
</dbReference>
<evidence type="ECO:0000313" key="1">
    <source>
        <dbReference type="EMBL" id="PYI65565.1"/>
    </source>
</evidence>
<accession>A0A2V5L2T5</accession>
<dbReference type="Pfam" id="PF06013">
    <property type="entry name" value="WXG100"/>
    <property type="match status" value="1"/>
</dbReference>
<comment type="caution">
    <text evidence="1">The sequence shown here is derived from an EMBL/GenBank/DDBJ whole genome shotgun (WGS) entry which is preliminary data.</text>
</comment>
<proteinExistence type="predicted"/>
<sequence>MLGADPQQLRNLAKDFSHAAQQLMQLSTTLTQRVNRPGSWSGPDADRFRSEWNASLRPKIMAANKCFDQTADALLRNAKEQDTASAVSGLGGTPGIPGVPGMPGFPGFPGFPGGGNPPGLLKGLLGNGLLGTGETLATWYTALAGGTNALNLAGVLRLGGSFASLEGAMKFSRLAGAFGSLDDFAAGGNWGALAQKAGALMGDGAIAGKIGSLAGPLATAGKVLGPAGAVLGVLTVGTDIAKGDYGRAGYDSVVTGLGVAALLTPPPADLALGAAAGAMAVGQLAYDHIPFVHDAVDNTVEFVGDAAGAVGDAVSDAAGAIGDAASDLGHGVAKVADDLWPF</sequence>
<evidence type="ECO:0008006" key="3">
    <source>
        <dbReference type="Google" id="ProtNLM"/>
    </source>
</evidence>
<dbReference type="Gene3D" id="1.10.287.1060">
    <property type="entry name" value="ESAT-6-like"/>
    <property type="match status" value="1"/>
</dbReference>
<dbReference type="InterPro" id="IPR010310">
    <property type="entry name" value="T7SS_ESAT-6-like"/>
</dbReference>
<organism evidence="1 2">
    <name type="scientific">Arthrobacter livingstonensis</name>
    <dbReference type="NCBI Taxonomy" id="670078"/>
    <lineage>
        <taxon>Bacteria</taxon>
        <taxon>Bacillati</taxon>
        <taxon>Actinomycetota</taxon>
        <taxon>Actinomycetes</taxon>
        <taxon>Micrococcales</taxon>
        <taxon>Micrococcaceae</taxon>
        <taxon>Arthrobacter</taxon>
    </lineage>
</organism>
<dbReference type="Proteomes" id="UP000247832">
    <property type="component" value="Unassembled WGS sequence"/>
</dbReference>
<dbReference type="AlphaFoldDB" id="A0A2V5L2T5"/>